<feature type="compositionally biased region" description="Basic residues" evidence="1">
    <location>
        <begin position="1"/>
        <end position="11"/>
    </location>
</feature>
<gene>
    <name evidence="2" type="ORF">DFH08DRAFT_823133</name>
</gene>
<proteinExistence type="predicted"/>
<dbReference type="Proteomes" id="UP001218218">
    <property type="component" value="Unassembled WGS sequence"/>
</dbReference>
<name>A0AAD6Z7M4_9AGAR</name>
<protein>
    <submittedName>
        <fullName evidence="2">Uncharacterized protein</fullName>
    </submittedName>
</protein>
<accession>A0AAD6Z7M4</accession>
<comment type="caution">
    <text evidence="2">The sequence shown here is derived from an EMBL/GenBank/DDBJ whole genome shotgun (WGS) entry which is preliminary data.</text>
</comment>
<sequence>MGKVKVQHPKKPSAAQQAHMKSLGTRANKENTNPVPVVREKKAMCKPKNYKTEFTNSQQKAQLQAEKLCRETDICTLENAARKFKDVAAQRENQLLISHTKFSGVERVTSELQQANRALATCHQGQGRTSHDENYKDIQCQNSQGALDELQNCQPLPTGSTYSWWKKVMDGGICWQIPELEEEVRAQNQIRGSSTGLEEHL</sequence>
<dbReference type="EMBL" id="JARIHO010000079">
    <property type="protein sequence ID" value="KAJ7310095.1"/>
    <property type="molecule type" value="Genomic_DNA"/>
</dbReference>
<evidence type="ECO:0000256" key="1">
    <source>
        <dbReference type="SAM" id="MobiDB-lite"/>
    </source>
</evidence>
<reference evidence="2" key="1">
    <citation type="submission" date="2023-03" db="EMBL/GenBank/DDBJ databases">
        <title>Massive genome expansion in bonnet fungi (Mycena s.s.) driven by repeated elements and novel gene families across ecological guilds.</title>
        <authorList>
            <consortium name="Lawrence Berkeley National Laboratory"/>
            <person name="Harder C.B."/>
            <person name="Miyauchi S."/>
            <person name="Viragh M."/>
            <person name="Kuo A."/>
            <person name="Thoen E."/>
            <person name="Andreopoulos B."/>
            <person name="Lu D."/>
            <person name="Skrede I."/>
            <person name="Drula E."/>
            <person name="Henrissat B."/>
            <person name="Morin E."/>
            <person name="Kohler A."/>
            <person name="Barry K."/>
            <person name="LaButti K."/>
            <person name="Morin E."/>
            <person name="Salamov A."/>
            <person name="Lipzen A."/>
            <person name="Mereny Z."/>
            <person name="Hegedus B."/>
            <person name="Baldrian P."/>
            <person name="Stursova M."/>
            <person name="Weitz H."/>
            <person name="Taylor A."/>
            <person name="Grigoriev I.V."/>
            <person name="Nagy L.G."/>
            <person name="Martin F."/>
            <person name="Kauserud H."/>
        </authorList>
    </citation>
    <scope>NUCLEOTIDE SEQUENCE</scope>
    <source>
        <strain evidence="2">CBHHK002</strain>
    </source>
</reference>
<dbReference type="AlphaFoldDB" id="A0AAD6Z7M4"/>
<feature type="region of interest" description="Disordered" evidence="1">
    <location>
        <begin position="1"/>
        <end position="33"/>
    </location>
</feature>
<evidence type="ECO:0000313" key="2">
    <source>
        <dbReference type="EMBL" id="KAJ7310095.1"/>
    </source>
</evidence>
<keyword evidence="3" id="KW-1185">Reference proteome</keyword>
<evidence type="ECO:0000313" key="3">
    <source>
        <dbReference type="Proteomes" id="UP001218218"/>
    </source>
</evidence>
<organism evidence="2 3">
    <name type="scientific">Mycena albidolilacea</name>
    <dbReference type="NCBI Taxonomy" id="1033008"/>
    <lineage>
        <taxon>Eukaryota</taxon>
        <taxon>Fungi</taxon>
        <taxon>Dikarya</taxon>
        <taxon>Basidiomycota</taxon>
        <taxon>Agaricomycotina</taxon>
        <taxon>Agaricomycetes</taxon>
        <taxon>Agaricomycetidae</taxon>
        <taxon>Agaricales</taxon>
        <taxon>Marasmiineae</taxon>
        <taxon>Mycenaceae</taxon>
        <taxon>Mycena</taxon>
    </lineage>
</organism>